<feature type="domain" description="FAD-binding PCMH-type" evidence="5">
    <location>
        <begin position="52"/>
        <end position="239"/>
    </location>
</feature>
<dbReference type="RefSeq" id="WP_066513510.1">
    <property type="nucleotide sequence ID" value="NZ_LNCU01000107.1"/>
</dbReference>
<dbReference type="InterPro" id="IPR016170">
    <property type="entry name" value="Cytok_DH_C_sf"/>
</dbReference>
<dbReference type="Pfam" id="PF01565">
    <property type="entry name" value="FAD_binding_4"/>
    <property type="match status" value="1"/>
</dbReference>
<sequence>MNDSIILPEGLTKTAFAKAVEAFRGVVGADNVIVDLDRLVPYAKIMIPEDEKLHQPSAVIIPLSVEHVQSVVSLANQYKTPLWPISTGRNFGYGSAAPATAGQIVLDLRRMNKIIDVDPEMCTALVEPGVTYEQLRNYIEERKLPLWISFPSSGPIVGPVGNTLDRGVGYNRCGEHAANFCGLEVVLPNGELVRTAMGGVKGGSAWQAYRWGYGPWVDGLFAQSNLGIVTKMGLWLMRKPSASKTFTAVWNDLEGAAKGVNVLRNLRLNNVLENSLLGHLLYGVACDVPRNALYKGPGAIPDEVVAEIAKKAGAGIWNSLATLYGTEEQIAVNFKIVKEAFAPTGAIVLSEEEVGPNPVFQHWKGNMTGRPDLSEFGIYNFRGGGGSAWFAPLAPARSEDFKKQVELVKTTLAEFGFDYLGGFLIGGRHMEHVCELAFDRTDPEEMQRAYLCYDKLLQVNAAAGYAVYRTNTAFMNKVADIYGPAQKNLNRTLKRALDPNGIIAPGKSGIFV</sequence>
<dbReference type="Pfam" id="PF02913">
    <property type="entry name" value="FAD-oxidase_C"/>
    <property type="match status" value="1"/>
</dbReference>
<evidence type="ECO:0000256" key="3">
    <source>
        <dbReference type="ARBA" id="ARBA00022827"/>
    </source>
</evidence>
<keyword evidence="2" id="KW-0285">Flavoprotein</keyword>
<evidence type="ECO:0000313" key="7">
    <source>
        <dbReference type="Proteomes" id="UP000057737"/>
    </source>
</evidence>
<protein>
    <submittedName>
        <fullName evidence="6">4-cresol dehydrogenase</fullName>
    </submittedName>
</protein>
<gene>
    <name evidence="6" type="ORF">AS156_18585</name>
</gene>
<dbReference type="SUPFAM" id="SSF56176">
    <property type="entry name" value="FAD-binding/transporter-associated domain-like"/>
    <property type="match status" value="1"/>
</dbReference>
<dbReference type="InterPro" id="IPR004113">
    <property type="entry name" value="FAD-bd_oxidored_4_C"/>
</dbReference>
<organism evidence="6 7">
    <name type="scientific">Bradyrhizobium macuxiense</name>
    <dbReference type="NCBI Taxonomy" id="1755647"/>
    <lineage>
        <taxon>Bacteria</taxon>
        <taxon>Pseudomonadati</taxon>
        <taxon>Pseudomonadota</taxon>
        <taxon>Alphaproteobacteria</taxon>
        <taxon>Hyphomicrobiales</taxon>
        <taxon>Nitrobacteraceae</taxon>
        <taxon>Bradyrhizobium</taxon>
    </lineage>
</organism>
<name>A0A109JGJ7_9BRAD</name>
<dbReference type="AlphaFoldDB" id="A0A109JGJ7"/>
<dbReference type="GO" id="GO:0071949">
    <property type="term" value="F:FAD binding"/>
    <property type="evidence" value="ECO:0007669"/>
    <property type="project" value="InterPro"/>
</dbReference>
<keyword evidence="7" id="KW-1185">Reference proteome</keyword>
<comment type="caution">
    <text evidence="6">The sequence shown here is derived from an EMBL/GenBank/DDBJ whole genome shotgun (WGS) entry which is preliminary data.</text>
</comment>
<reference evidence="6 7" key="1">
    <citation type="submission" date="2015-11" db="EMBL/GenBank/DDBJ databases">
        <title>Draft Genome Sequence of the Strain BR 10303 (Bradyrhizobium sp.) isolated from nodules of Centrolobium paraense.</title>
        <authorList>
            <person name="Zelli J.E."/>
            <person name="Simoes-Araujo J.L."/>
            <person name="Barauna A.C."/>
            <person name="Silva K."/>
        </authorList>
    </citation>
    <scope>NUCLEOTIDE SEQUENCE [LARGE SCALE GENOMIC DNA]</scope>
    <source>
        <strain evidence="6 7">BR 10303</strain>
    </source>
</reference>
<dbReference type="InterPro" id="IPR016164">
    <property type="entry name" value="FAD-linked_Oxase-like_C"/>
</dbReference>
<dbReference type="InterPro" id="IPR016167">
    <property type="entry name" value="FAD-bd_PCMH_sub1"/>
</dbReference>
<dbReference type="PANTHER" id="PTHR11748">
    <property type="entry name" value="D-LACTATE DEHYDROGENASE"/>
    <property type="match status" value="1"/>
</dbReference>
<dbReference type="Gene3D" id="1.10.45.10">
    <property type="entry name" value="Vanillyl-alcohol Oxidase, Chain A, domain 4"/>
    <property type="match status" value="1"/>
</dbReference>
<dbReference type="GO" id="GO:1903457">
    <property type="term" value="P:lactate catabolic process"/>
    <property type="evidence" value="ECO:0007669"/>
    <property type="project" value="TreeGrafter"/>
</dbReference>
<comment type="cofactor">
    <cofactor evidence="1">
        <name>FAD</name>
        <dbReference type="ChEBI" id="CHEBI:57692"/>
    </cofactor>
</comment>
<dbReference type="PROSITE" id="PS51387">
    <property type="entry name" value="FAD_PCMH"/>
    <property type="match status" value="1"/>
</dbReference>
<evidence type="ECO:0000256" key="4">
    <source>
        <dbReference type="ARBA" id="ARBA00023002"/>
    </source>
</evidence>
<dbReference type="Gene3D" id="3.30.43.10">
    <property type="entry name" value="Uridine Diphospho-n-acetylenolpyruvylglucosamine Reductase, domain 2"/>
    <property type="match status" value="1"/>
</dbReference>
<keyword evidence="4" id="KW-0560">Oxidoreductase</keyword>
<evidence type="ECO:0000313" key="6">
    <source>
        <dbReference type="EMBL" id="KWV48481.1"/>
    </source>
</evidence>
<evidence type="ECO:0000256" key="1">
    <source>
        <dbReference type="ARBA" id="ARBA00001974"/>
    </source>
</evidence>
<dbReference type="InterPro" id="IPR016171">
    <property type="entry name" value="Vanillyl_alc_oxidase_C-sub2"/>
</dbReference>
<dbReference type="InterPro" id="IPR016169">
    <property type="entry name" value="FAD-bd_PCMH_sub2"/>
</dbReference>
<dbReference type="Proteomes" id="UP000057737">
    <property type="component" value="Unassembled WGS sequence"/>
</dbReference>
<dbReference type="PANTHER" id="PTHR11748:SF114">
    <property type="entry name" value="ARYL-ALCOHOL OXIDASE VANILLYL-ALCOHOL OXIDASE (AFU_ORTHOLOGUE AFUA_3G09500)-RELATED"/>
    <property type="match status" value="1"/>
</dbReference>
<proteinExistence type="predicted"/>
<evidence type="ECO:0000256" key="2">
    <source>
        <dbReference type="ARBA" id="ARBA00022630"/>
    </source>
</evidence>
<dbReference type="GO" id="GO:0004458">
    <property type="term" value="F:D-lactate dehydrogenase (cytochrome) activity"/>
    <property type="evidence" value="ECO:0007669"/>
    <property type="project" value="TreeGrafter"/>
</dbReference>
<dbReference type="InterPro" id="IPR006094">
    <property type="entry name" value="Oxid_FAD_bind_N"/>
</dbReference>
<evidence type="ECO:0000259" key="5">
    <source>
        <dbReference type="PROSITE" id="PS51387"/>
    </source>
</evidence>
<accession>A0A109JGJ7</accession>
<dbReference type="Gene3D" id="3.30.465.10">
    <property type="match status" value="1"/>
</dbReference>
<dbReference type="EMBL" id="LNCU01000107">
    <property type="protein sequence ID" value="KWV48481.1"/>
    <property type="molecule type" value="Genomic_DNA"/>
</dbReference>
<dbReference type="OrthoDB" id="9811557at2"/>
<dbReference type="GO" id="GO:0008720">
    <property type="term" value="F:D-lactate dehydrogenase (NAD+) activity"/>
    <property type="evidence" value="ECO:0007669"/>
    <property type="project" value="TreeGrafter"/>
</dbReference>
<dbReference type="InterPro" id="IPR016166">
    <property type="entry name" value="FAD-bd_PCMH"/>
</dbReference>
<dbReference type="InterPro" id="IPR036318">
    <property type="entry name" value="FAD-bd_PCMH-like_sf"/>
</dbReference>
<dbReference type="SUPFAM" id="SSF55103">
    <property type="entry name" value="FAD-linked oxidases, C-terminal domain"/>
    <property type="match status" value="1"/>
</dbReference>
<keyword evidence="3" id="KW-0274">FAD</keyword>
<dbReference type="Gene3D" id="3.40.462.10">
    <property type="entry name" value="FAD-linked oxidases, C-terminal domain"/>
    <property type="match status" value="1"/>
</dbReference>